<accession>A0P3S1</accession>
<protein>
    <submittedName>
        <fullName evidence="1">Uncharacterized protein</fullName>
    </submittedName>
</protein>
<evidence type="ECO:0000313" key="2">
    <source>
        <dbReference type="Proteomes" id="UP000004848"/>
    </source>
</evidence>
<sequence length="226" mass="23806">METENMSTLLTINVKNLENATQGFYFFQQPAIYTGGGQVYSNSLYSQSLGNYAQTGSILTFQVNMQYYAGIQEAHSTPKVGQSSGFSSASRAIDLAPASGTANDWVTASVSPLGLSQPTSGTGVQPGAFRITTPTYSPPAIYNVGSAVEVNGGITLSNFVVANPNNNTDCQPILKYYVQTGDYTPGTVMNFTASSVDAAVCDFTGGHSIIDVTLNADGTWNTSIVK</sequence>
<proteinExistence type="predicted"/>
<dbReference type="eggNOG" id="ENOG502ZBAV">
    <property type="taxonomic scope" value="Bacteria"/>
</dbReference>
<comment type="caution">
    <text evidence="1">The sequence shown here is derived from an EMBL/GenBank/DDBJ whole genome shotgun (WGS) entry which is preliminary data.</text>
</comment>
<evidence type="ECO:0000313" key="1">
    <source>
        <dbReference type="EMBL" id="EAV40327.1"/>
    </source>
</evidence>
<dbReference type="EMBL" id="AAUW01000033">
    <property type="protein sequence ID" value="EAV40327.1"/>
    <property type="molecule type" value="Genomic_DNA"/>
</dbReference>
<reference evidence="1 2" key="1">
    <citation type="submission" date="2006-05" db="EMBL/GenBank/DDBJ databases">
        <authorList>
            <person name="King G."/>
            <person name="Ferriera S."/>
            <person name="Johnson J."/>
            <person name="Kravitz S."/>
            <person name="Beeson K."/>
            <person name="Sutton G."/>
            <person name="Rogers Y.-H."/>
            <person name="Friedman R."/>
            <person name="Frazier M."/>
            <person name="Venter J.C."/>
        </authorList>
    </citation>
    <scope>NUCLEOTIDE SEQUENCE [LARGE SCALE GENOMIC DNA]</scope>
    <source>
        <strain evidence="2">ATCC 25650 / DSM 13394 / JCM 20685 / NBRC 16684 / NCIMB 2208 / IAM 12614 / B1</strain>
    </source>
</reference>
<dbReference type="AlphaFoldDB" id="A0P3S1"/>
<organism evidence="1 2">
    <name type="scientific">Roseibium aggregatum (strain ATCC 25650 / DSM 13394 / JCM 20685 / NBRC 16684 / NCIMB 2208 / IAM 12614 / B1)</name>
    <name type="common">Stappia aggregata</name>
    <dbReference type="NCBI Taxonomy" id="384765"/>
    <lineage>
        <taxon>Bacteria</taxon>
        <taxon>Pseudomonadati</taxon>
        <taxon>Pseudomonadota</taxon>
        <taxon>Alphaproteobacteria</taxon>
        <taxon>Hyphomicrobiales</taxon>
        <taxon>Stappiaceae</taxon>
        <taxon>Roseibium</taxon>
    </lineage>
</organism>
<dbReference type="Proteomes" id="UP000004848">
    <property type="component" value="Unassembled WGS sequence"/>
</dbReference>
<gene>
    <name evidence="1" type="ORF">SIAM614_03573</name>
</gene>
<name>A0P3S1_ROSAI</name>